<organism evidence="3 4">
    <name type="scientific">Ramlibacter albus</name>
    <dbReference type="NCBI Taxonomy" id="2079448"/>
    <lineage>
        <taxon>Bacteria</taxon>
        <taxon>Pseudomonadati</taxon>
        <taxon>Pseudomonadota</taxon>
        <taxon>Betaproteobacteria</taxon>
        <taxon>Burkholderiales</taxon>
        <taxon>Comamonadaceae</taxon>
        <taxon>Ramlibacter</taxon>
    </lineage>
</organism>
<feature type="domain" description="Bro-N" evidence="2">
    <location>
        <begin position="22"/>
        <end position="108"/>
    </location>
</feature>
<sequence length="284" mass="32449">MKKELIQRLHKSFEGCAHEQGGVEYWLARELQVLLGYTQWRNFEAVIDKARIACEKAGQATADHFADVSKMIGIAKGGQREIEDFALTRYACYLIAQNGDPRKDSIAFAMTYFAVQTRRQELIELRLSEWERLQARGKLSLSQKELSAVLFERGIDSQGFCRILSRGDAALFGGLTTQNMKERLAVPEGRPLADFLPTITIKAKDFANEVTNTQVKQNDLRGEPDITKEHVENNRDVRKILTSRRIVPEELPPAEDVKRLERRLKSEEKRLPKQAPRLATRRSP</sequence>
<reference evidence="3" key="1">
    <citation type="submission" date="2020-08" db="EMBL/GenBank/DDBJ databases">
        <title>Ramlibacter sp. GTP1 16S ribosomal RNA gene genome sequencing and assembly.</title>
        <authorList>
            <person name="Kang M."/>
        </authorList>
    </citation>
    <scope>NUCLEOTIDE SEQUENCE</scope>
    <source>
        <strain evidence="3">GTP1</strain>
    </source>
</reference>
<protein>
    <submittedName>
        <fullName evidence="3">DNA damage-inducible protein D</fullName>
    </submittedName>
</protein>
<dbReference type="EMBL" id="JACORU010000006">
    <property type="protein sequence ID" value="MBC5766378.1"/>
    <property type="molecule type" value="Genomic_DNA"/>
</dbReference>
<evidence type="ECO:0000259" key="2">
    <source>
        <dbReference type="Pfam" id="PF02498"/>
    </source>
</evidence>
<dbReference type="InterPro" id="IPR003497">
    <property type="entry name" value="BRO_N_domain"/>
</dbReference>
<name>A0A923MBK7_9BURK</name>
<dbReference type="Proteomes" id="UP000596827">
    <property type="component" value="Unassembled WGS sequence"/>
</dbReference>
<dbReference type="NCBIfam" id="NF008573">
    <property type="entry name" value="PRK11525.1"/>
    <property type="match status" value="1"/>
</dbReference>
<feature type="compositionally biased region" description="Basic and acidic residues" evidence="1">
    <location>
        <begin position="261"/>
        <end position="271"/>
    </location>
</feature>
<evidence type="ECO:0000313" key="3">
    <source>
        <dbReference type="EMBL" id="MBC5766378.1"/>
    </source>
</evidence>
<proteinExistence type="predicted"/>
<evidence type="ECO:0000256" key="1">
    <source>
        <dbReference type="SAM" id="MobiDB-lite"/>
    </source>
</evidence>
<keyword evidence="4" id="KW-1185">Reference proteome</keyword>
<comment type="caution">
    <text evidence="3">The sequence shown here is derived from an EMBL/GenBank/DDBJ whole genome shotgun (WGS) entry which is preliminary data.</text>
</comment>
<dbReference type="Pfam" id="PF02498">
    <property type="entry name" value="Bro-N"/>
    <property type="match status" value="1"/>
</dbReference>
<dbReference type="AlphaFoldDB" id="A0A923MBK7"/>
<dbReference type="RefSeq" id="WP_187082852.1">
    <property type="nucleotide sequence ID" value="NZ_JACORU010000006.1"/>
</dbReference>
<feature type="region of interest" description="Disordered" evidence="1">
    <location>
        <begin position="261"/>
        <end position="284"/>
    </location>
</feature>
<evidence type="ECO:0000313" key="4">
    <source>
        <dbReference type="Proteomes" id="UP000596827"/>
    </source>
</evidence>
<gene>
    <name evidence="3" type="primary">dinD</name>
    <name evidence="3" type="ORF">H8R02_18055</name>
</gene>
<accession>A0A923MBK7</accession>